<dbReference type="PANTHER" id="PTHR43130">
    <property type="entry name" value="ARAC-FAMILY TRANSCRIPTIONAL REGULATOR"/>
    <property type="match status" value="1"/>
</dbReference>
<dbReference type="Gene3D" id="1.10.10.60">
    <property type="entry name" value="Homeodomain-like"/>
    <property type="match status" value="2"/>
</dbReference>
<dbReference type="SUPFAM" id="SSF52317">
    <property type="entry name" value="Class I glutamine amidotransferase-like"/>
    <property type="match status" value="1"/>
</dbReference>
<protein>
    <submittedName>
        <fullName evidence="5">AraC family transcriptional regulator</fullName>
    </submittedName>
</protein>
<dbReference type="InterPro" id="IPR018060">
    <property type="entry name" value="HTH_AraC"/>
</dbReference>
<evidence type="ECO:0000259" key="4">
    <source>
        <dbReference type="PROSITE" id="PS01124"/>
    </source>
</evidence>
<dbReference type="InterPro" id="IPR029062">
    <property type="entry name" value="Class_I_gatase-like"/>
</dbReference>
<dbReference type="GO" id="GO:0003700">
    <property type="term" value="F:DNA-binding transcription factor activity"/>
    <property type="evidence" value="ECO:0007669"/>
    <property type="project" value="InterPro"/>
</dbReference>
<keyword evidence="2" id="KW-0238">DNA-binding</keyword>
<dbReference type="InterPro" id="IPR052158">
    <property type="entry name" value="INH-QAR"/>
</dbReference>
<evidence type="ECO:0000256" key="1">
    <source>
        <dbReference type="ARBA" id="ARBA00023015"/>
    </source>
</evidence>
<comment type="caution">
    <text evidence="5">The sequence shown here is derived from an EMBL/GenBank/DDBJ whole genome shotgun (WGS) entry which is preliminary data.</text>
</comment>
<keyword evidence="3" id="KW-0804">Transcription</keyword>
<feature type="domain" description="HTH araC/xylS-type" evidence="4">
    <location>
        <begin position="238"/>
        <end position="336"/>
    </location>
</feature>
<dbReference type="InterPro" id="IPR002818">
    <property type="entry name" value="DJ-1/PfpI"/>
</dbReference>
<organism evidence="5 6">
    <name type="scientific">Agrobacterium deltaense NCPPB 1641</name>
    <dbReference type="NCBI Taxonomy" id="1183425"/>
    <lineage>
        <taxon>Bacteria</taxon>
        <taxon>Pseudomonadati</taxon>
        <taxon>Pseudomonadota</taxon>
        <taxon>Alphaproteobacteria</taxon>
        <taxon>Hyphomicrobiales</taxon>
        <taxon>Rhizobiaceae</taxon>
        <taxon>Rhizobium/Agrobacterium group</taxon>
        <taxon>Agrobacterium</taxon>
    </lineage>
</organism>
<gene>
    <name evidence="5" type="ORF">AGR7A_Lc120822</name>
</gene>
<dbReference type="SUPFAM" id="SSF46689">
    <property type="entry name" value="Homeodomain-like"/>
    <property type="match status" value="2"/>
</dbReference>
<dbReference type="GO" id="GO:0043565">
    <property type="term" value="F:sequence-specific DNA binding"/>
    <property type="evidence" value="ECO:0007669"/>
    <property type="project" value="InterPro"/>
</dbReference>
<dbReference type="CDD" id="cd03138">
    <property type="entry name" value="GATase1_AraC_2"/>
    <property type="match status" value="1"/>
</dbReference>
<dbReference type="EMBL" id="FCNP01000033">
    <property type="protein sequence ID" value="CVI60154.1"/>
    <property type="molecule type" value="Genomic_DNA"/>
</dbReference>
<dbReference type="AlphaFoldDB" id="A0A1S7TZX6"/>
<name>A0A1S7TZX6_9HYPH</name>
<evidence type="ECO:0000256" key="2">
    <source>
        <dbReference type="ARBA" id="ARBA00023125"/>
    </source>
</evidence>
<sequence length="346" mass="38134">MALLTENEPKLTKRGVERMAGVTGSALEVGLVLYRDCQIAMVHGITDLFAIASVFSQDRGGPKLRVSHWSMGEGGEFSRCHDTEPGRPGHPGIFVVPGRLTGPAEIDEAEPYARWLLDRHAQGATLAASCGGSFIIAATGLLSGRPATTHWLFAERFRDRFPDIRLEIDKIVIEDGDIITAGGLMAWTDLGLRIVDRLLGPSVMIETGKFLLIDPSGREQRHYSSFAPRLTHGDEPILKVQHWLQARAGRATSVTDMAGHAGLEERTFLRRFKAATGMKPIEYVQHLRVGKARELLEFTRRSVDQIAWSVGYEDAAAFRRVFHRILGLSPGEYRSRFSSSSAMAAA</sequence>
<keyword evidence="1" id="KW-0805">Transcription regulation</keyword>
<dbReference type="Gene3D" id="3.40.50.880">
    <property type="match status" value="1"/>
</dbReference>
<dbReference type="PROSITE" id="PS01124">
    <property type="entry name" value="HTH_ARAC_FAMILY_2"/>
    <property type="match status" value="1"/>
</dbReference>
<dbReference type="Pfam" id="PF12833">
    <property type="entry name" value="HTH_18"/>
    <property type="match status" value="1"/>
</dbReference>
<dbReference type="PANTHER" id="PTHR43130:SF3">
    <property type="entry name" value="HTH-TYPE TRANSCRIPTIONAL REGULATOR RV1931C"/>
    <property type="match status" value="1"/>
</dbReference>
<evidence type="ECO:0000313" key="6">
    <source>
        <dbReference type="Proteomes" id="UP000192140"/>
    </source>
</evidence>
<evidence type="ECO:0000313" key="5">
    <source>
        <dbReference type="EMBL" id="CVI60154.1"/>
    </source>
</evidence>
<reference evidence="5" key="1">
    <citation type="submission" date="2016-01" db="EMBL/GenBank/DDBJ databases">
        <authorList>
            <person name="Regsiter A."/>
            <person name="william w."/>
        </authorList>
    </citation>
    <scope>NUCLEOTIDE SEQUENCE</scope>
    <source>
        <strain evidence="5">NCPPB 1641</strain>
    </source>
</reference>
<proteinExistence type="predicted"/>
<dbReference type="Proteomes" id="UP000192140">
    <property type="component" value="Unassembled WGS sequence"/>
</dbReference>
<evidence type="ECO:0000256" key="3">
    <source>
        <dbReference type="ARBA" id="ARBA00023163"/>
    </source>
</evidence>
<dbReference type="InterPro" id="IPR009057">
    <property type="entry name" value="Homeodomain-like_sf"/>
</dbReference>
<accession>A0A1S7TZX6</accession>
<dbReference type="InterPro" id="IPR020449">
    <property type="entry name" value="Tscrpt_reg_AraC-type_HTH"/>
</dbReference>
<dbReference type="SMART" id="SM00342">
    <property type="entry name" value="HTH_ARAC"/>
    <property type="match status" value="1"/>
</dbReference>
<dbReference type="PRINTS" id="PR00032">
    <property type="entry name" value="HTHARAC"/>
</dbReference>
<dbReference type="Pfam" id="PF01965">
    <property type="entry name" value="DJ-1_PfpI"/>
    <property type="match status" value="1"/>
</dbReference>
<keyword evidence="6" id="KW-1185">Reference proteome</keyword>